<sequence length="502" mass="54823">MRTASSMKTLLFSTCFLSVACGVVEEEIPNADGSTESLIARAQAFELNTEYDPPPGEALHHQTAGFAKILCSGVFITGLDAADAAANVGGFISPFDERAHVVDTVVDYEQERVALTLSDGVTRTAKRYENQGCVAHGIGEDSVHFTPTAVERNLPPAATTPWPMGDVLSDVPWPSEIDMEKVEEALDIGFGPAEARTLGLVVTYKGRILGERYGEGIDIHTPLESWSMTKSLTGTLMGVLIQQGTYELWQSAPVPEWQEPGDPRQEIRIGDIMRMSSGIKINAPSDPDYDRDIYADHLYLYTATSNSYEWAATRPQEWPPNTIGRYRNTDPVLTSYLIRLGVEGRGQNYHSFPQRDLFDKIGIRDGLIETDPQGNFLGQGLAFMPARDWARLGNLYLQDGMWDGERILPEGYVEYASTLAPTWVSDGRLQYGGAFFWVNGQGSQGLPTSAFSMRGAGGQSTTIIPTHDLVVVRLGKYTGSGPGGQALNQAFGILMDAVPPIE</sequence>
<dbReference type="PROSITE" id="PS51257">
    <property type="entry name" value="PROKAR_LIPOPROTEIN"/>
    <property type="match status" value="1"/>
</dbReference>
<dbReference type="InterPro" id="IPR012338">
    <property type="entry name" value="Beta-lactam/transpept-like"/>
</dbReference>
<dbReference type="Gene3D" id="3.40.710.10">
    <property type="entry name" value="DD-peptidase/beta-lactamase superfamily"/>
    <property type="match status" value="1"/>
</dbReference>
<evidence type="ECO:0000313" key="2">
    <source>
        <dbReference type="EMBL" id="SUZ90075.1"/>
    </source>
</evidence>
<protein>
    <recommendedName>
        <fullName evidence="1">Beta-lactamase-related domain-containing protein</fullName>
    </recommendedName>
</protein>
<feature type="domain" description="Beta-lactamase-related" evidence="1">
    <location>
        <begin position="196"/>
        <end position="485"/>
    </location>
</feature>
<dbReference type="SUPFAM" id="SSF56601">
    <property type="entry name" value="beta-lactamase/transpeptidase-like"/>
    <property type="match status" value="1"/>
</dbReference>
<gene>
    <name evidence="2" type="ORF">METZ01_LOCUS42929</name>
</gene>
<dbReference type="InterPro" id="IPR001466">
    <property type="entry name" value="Beta-lactam-related"/>
</dbReference>
<reference evidence="2" key="1">
    <citation type="submission" date="2018-05" db="EMBL/GenBank/DDBJ databases">
        <authorList>
            <person name="Lanie J.A."/>
            <person name="Ng W.-L."/>
            <person name="Kazmierczak K.M."/>
            <person name="Andrzejewski T.M."/>
            <person name="Davidsen T.M."/>
            <person name="Wayne K.J."/>
            <person name="Tettelin H."/>
            <person name="Glass J.I."/>
            <person name="Rusch D."/>
            <person name="Podicherti R."/>
            <person name="Tsui H.-C.T."/>
            <person name="Winkler M.E."/>
        </authorList>
    </citation>
    <scope>NUCLEOTIDE SEQUENCE</scope>
</reference>
<accession>A0A381RE49</accession>
<evidence type="ECO:0000259" key="1">
    <source>
        <dbReference type="Pfam" id="PF00144"/>
    </source>
</evidence>
<organism evidence="2">
    <name type="scientific">marine metagenome</name>
    <dbReference type="NCBI Taxonomy" id="408172"/>
    <lineage>
        <taxon>unclassified sequences</taxon>
        <taxon>metagenomes</taxon>
        <taxon>ecological metagenomes</taxon>
    </lineage>
</organism>
<proteinExistence type="predicted"/>
<dbReference type="PANTHER" id="PTHR43283:SF7">
    <property type="entry name" value="BETA-LACTAMASE-RELATED DOMAIN-CONTAINING PROTEIN"/>
    <property type="match status" value="1"/>
</dbReference>
<dbReference type="Pfam" id="PF00144">
    <property type="entry name" value="Beta-lactamase"/>
    <property type="match status" value="1"/>
</dbReference>
<dbReference type="AlphaFoldDB" id="A0A381RE49"/>
<dbReference type="InterPro" id="IPR050789">
    <property type="entry name" value="Diverse_Enzym_Activities"/>
</dbReference>
<name>A0A381RE49_9ZZZZ</name>
<dbReference type="PANTHER" id="PTHR43283">
    <property type="entry name" value="BETA-LACTAMASE-RELATED"/>
    <property type="match status" value="1"/>
</dbReference>
<dbReference type="EMBL" id="UINC01001864">
    <property type="protein sequence ID" value="SUZ90075.1"/>
    <property type="molecule type" value="Genomic_DNA"/>
</dbReference>